<gene>
    <name evidence="1" type="ORF">LMG27198_25930</name>
</gene>
<dbReference type="RefSeq" id="WP_281803503.1">
    <property type="nucleotide sequence ID" value="NZ_BSEC01000001.1"/>
</dbReference>
<evidence type="ECO:0008006" key="3">
    <source>
        <dbReference type="Google" id="ProtNLM"/>
    </source>
</evidence>
<proteinExistence type="predicted"/>
<evidence type="ECO:0000313" key="2">
    <source>
        <dbReference type="Proteomes" id="UP001144323"/>
    </source>
</evidence>
<protein>
    <recommendedName>
        <fullName evidence="3">Terminase</fullName>
    </recommendedName>
</protein>
<dbReference type="AlphaFoldDB" id="A0A9W6GVB3"/>
<dbReference type="Gene3D" id="3.40.50.300">
    <property type="entry name" value="P-loop containing nucleotide triphosphate hydrolases"/>
    <property type="match status" value="1"/>
</dbReference>
<reference evidence="1" key="1">
    <citation type="journal article" date="2023" name="Int. J. Syst. Evol. Microbiol.">
        <title>Methylocystis iwaonis sp. nov., a type II methane-oxidizing bacterium from surface soil of a rice paddy field in Japan, and emended description of the genus Methylocystis (ex Whittenbury et al. 1970) Bowman et al. 1993.</title>
        <authorList>
            <person name="Kaise H."/>
            <person name="Sawadogo J.B."/>
            <person name="Alam M.S."/>
            <person name="Ueno C."/>
            <person name="Dianou D."/>
            <person name="Shinjo R."/>
            <person name="Asakawa S."/>
        </authorList>
    </citation>
    <scope>NUCLEOTIDE SEQUENCE</scope>
    <source>
        <strain evidence="1">LMG27198</strain>
    </source>
</reference>
<dbReference type="InterPro" id="IPR027417">
    <property type="entry name" value="P-loop_NTPase"/>
</dbReference>
<comment type="caution">
    <text evidence="1">The sequence shown here is derived from an EMBL/GenBank/DDBJ whole genome shotgun (WGS) entry which is preliminary data.</text>
</comment>
<accession>A0A9W6GVB3</accession>
<dbReference type="EMBL" id="BSEC01000001">
    <property type="protein sequence ID" value="GLI93601.1"/>
    <property type="molecule type" value="Genomic_DNA"/>
</dbReference>
<keyword evidence="2" id="KW-1185">Reference proteome</keyword>
<sequence>MRPRIPLRVALESDELFRPLLGGDSWRAWRVILVAAMGEPLDDEEFALFKQLTGRETAPTAMVETLLAIVGRRGGKNRAAAVLAAYIAALCDHSGSVAPGERPMVLCLAMNVKQAAIAFSYIAAIFDTVPALQGEVKGRTSDTLALTNGVSIEVRPASFRGVRGVTCLAVLADETCFWQLDESSDNADTAILAAVRPSLATTGGPLIMLSSPYAKKGETYDVYRRNYGPQGDPLTLVCQGASRDFNPTLPQSVVDRALEADPEAAAAEYLGQWRNDISAFVDRKVVEAAVCADRFELPRVADRRYFAFVDPAGGSGADSMTLAIAHKEEERIILDLVREVRPNFSPEAVVAEFVDVLKAYGLRTLTGDRWGGLFVQEAFTKKGVHYHVSDRVKSAIYSDFLAILNGSRVELLDHRRMVLQLCGLERIVSRGGRDSIDHARGQHDDVANAVAGAVVMANAARSTPFQPFLRFSWT</sequence>
<dbReference type="Gene3D" id="3.30.420.240">
    <property type="match status" value="1"/>
</dbReference>
<organism evidence="1 2">
    <name type="scientific">Methylocystis echinoides</name>
    <dbReference type="NCBI Taxonomy" id="29468"/>
    <lineage>
        <taxon>Bacteria</taxon>
        <taxon>Pseudomonadati</taxon>
        <taxon>Pseudomonadota</taxon>
        <taxon>Alphaproteobacteria</taxon>
        <taxon>Hyphomicrobiales</taxon>
        <taxon>Methylocystaceae</taxon>
        <taxon>Methylocystis</taxon>
    </lineage>
</organism>
<dbReference type="Proteomes" id="UP001144323">
    <property type="component" value="Unassembled WGS sequence"/>
</dbReference>
<name>A0A9W6GVB3_9HYPH</name>
<evidence type="ECO:0000313" key="1">
    <source>
        <dbReference type="EMBL" id="GLI93601.1"/>
    </source>
</evidence>